<comment type="catalytic activity">
    <reaction evidence="6">
        <text>[phosphatase 2A protein]-C-terminal L-leucine methyl ester + H2O = [phosphatase 2A protein]-C-terminal L-leucine + methanol + H(+)</text>
        <dbReference type="Rhea" id="RHEA:48548"/>
        <dbReference type="Rhea" id="RHEA-COMP:12134"/>
        <dbReference type="Rhea" id="RHEA-COMP:12135"/>
        <dbReference type="ChEBI" id="CHEBI:15377"/>
        <dbReference type="ChEBI" id="CHEBI:15378"/>
        <dbReference type="ChEBI" id="CHEBI:17790"/>
        <dbReference type="ChEBI" id="CHEBI:90516"/>
        <dbReference type="ChEBI" id="CHEBI:90517"/>
        <dbReference type="EC" id="3.1.1.89"/>
    </reaction>
</comment>
<evidence type="ECO:0000256" key="1">
    <source>
        <dbReference type="ARBA" id="ARBA00008645"/>
    </source>
</evidence>
<dbReference type="SUPFAM" id="SSF53474">
    <property type="entry name" value="alpha/beta-Hydrolases"/>
    <property type="match status" value="1"/>
</dbReference>
<dbReference type="InterPro" id="IPR016812">
    <property type="entry name" value="PPase_methylesterase_euk"/>
</dbReference>
<feature type="active site" evidence="8">
    <location>
        <position position="165"/>
    </location>
</feature>
<proteinExistence type="inferred from homology"/>
<dbReference type="Pfam" id="PF12697">
    <property type="entry name" value="Abhydrolase_6"/>
    <property type="match status" value="1"/>
</dbReference>
<name>A0A6A7BUA0_9PEZI</name>
<comment type="function">
    <text evidence="5">Demethylates proteins that have been reversibly carboxymethylated. Demethylates the phosphatase PP2A catalytic subunit.</text>
</comment>
<evidence type="ECO:0000259" key="9">
    <source>
        <dbReference type="Pfam" id="PF12697"/>
    </source>
</evidence>
<dbReference type="GO" id="GO:0051723">
    <property type="term" value="F:protein methylesterase activity"/>
    <property type="evidence" value="ECO:0007669"/>
    <property type="project" value="UniProtKB-EC"/>
</dbReference>
<keyword evidence="4 7" id="KW-0378">Hydrolase</keyword>
<comment type="similarity">
    <text evidence="1 7">Belongs to the AB hydrolase superfamily.</text>
</comment>
<feature type="domain" description="AB hydrolase-1" evidence="9">
    <location>
        <begin position="79"/>
        <end position="329"/>
    </location>
</feature>
<reference evidence="10" key="1">
    <citation type="journal article" date="2020" name="Stud. Mycol.">
        <title>101 Dothideomycetes genomes: a test case for predicting lifestyles and emergence of pathogens.</title>
        <authorList>
            <person name="Haridas S."/>
            <person name="Albert R."/>
            <person name="Binder M."/>
            <person name="Bloem J."/>
            <person name="Labutti K."/>
            <person name="Salamov A."/>
            <person name="Andreopoulos B."/>
            <person name="Baker S."/>
            <person name="Barry K."/>
            <person name="Bills G."/>
            <person name="Bluhm B."/>
            <person name="Cannon C."/>
            <person name="Castanera R."/>
            <person name="Culley D."/>
            <person name="Daum C."/>
            <person name="Ezra D."/>
            <person name="Gonzalez J."/>
            <person name="Henrissat B."/>
            <person name="Kuo A."/>
            <person name="Liang C."/>
            <person name="Lipzen A."/>
            <person name="Lutzoni F."/>
            <person name="Magnuson J."/>
            <person name="Mondo S."/>
            <person name="Nolan M."/>
            <person name="Ohm R."/>
            <person name="Pangilinan J."/>
            <person name="Park H.-J."/>
            <person name="Ramirez L."/>
            <person name="Alfaro M."/>
            <person name="Sun H."/>
            <person name="Tritt A."/>
            <person name="Yoshinaga Y."/>
            <person name="Zwiers L.-H."/>
            <person name="Turgeon B."/>
            <person name="Goodwin S."/>
            <person name="Spatafora J."/>
            <person name="Crous P."/>
            <person name="Grigoriev I."/>
        </authorList>
    </citation>
    <scope>NUCLEOTIDE SEQUENCE</scope>
    <source>
        <strain evidence="10">CBS 480.64</strain>
    </source>
</reference>
<dbReference type="Gene3D" id="3.40.50.1820">
    <property type="entry name" value="alpha/beta hydrolase"/>
    <property type="match status" value="1"/>
</dbReference>
<dbReference type="PANTHER" id="PTHR14189">
    <property type="entry name" value="PROTEIN PHOSPHATASE METHYLESTERASE-1 RELATED"/>
    <property type="match status" value="1"/>
</dbReference>
<evidence type="ECO:0000313" key="11">
    <source>
        <dbReference type="Proteomes" id="UP000799421"/>
    </source>
</evidence>
<dbReference type="Proteomes" id="UP000799421">
    <property type="component" value="Unassembled WGS sequence"/>
</dbReference>
<dbReference type="PANTHER" id="PTHR14189:SF0">
    <property type="entry name" value="PROTEIN PHOSPHATASE METHYLESTERASE 1"/>
    <property type="match status" value="1"/>
</dbReference>
<organism evidence="10 11">
    <name type="scientific">Piedraia hortae CBS 480.64</name>
    <dbReference type="NCBI Taxonomy" id="1314780"/>
    <lineage>
        <taxon>Eukaryota</taxon>
        <taxon>Fungi</taxon>
        <taxon>Dikarya</taxon>
        <taxon>Ascomycota</taxon>
        <taxon>Pezizomycotina</taxon>
        <taxon>Dothideomycetes</taxon>
        <taxon>Dothideomycetidae</taxon>
        <taxon>Capnodiales</taxon>
        <taxon>Piedraiaceae</taxon>
        <taxon>Piedraia</taxon>
    </lineage>
</organism>
<sequence>MSDINNPLMCLSLKDEENPSSSASSVDTVRPSSSDRATANVWSNFFAQELFLEFVDQGQKAVYHVYLTPPANPELDVLFITHHGAGTSGMSFALFAREISKILPNAGVLSLEARGHGSIVTDTYGNDIVDFSLPVMTADALRMIKLTQQNFGWSNLPNSVLVGHSLGGAICTQLAVDCALGNALVGYSNIDIVEGSAIEALQYMNTYLKTRPSAFNSVDEAINWHLSRHTLRNRESAEVSVPSLLAQANDGKWVWRTNIGATAPWWESWFKGLSKKFLQGRGAKQLILAGTDRLDKELLIGQMQGKFQLVVLPEAGHFVQEDAPEKTAQLLVEFFKRNDSSSLVLPPKISDMIAQGIKV</sequence>
<evidence type="ECO:0000256" key="4">
    <source>
        <dbReference type="ARBA" id="ARBA00022801"/>
    </source>
</evidence>
<dbReference type="AlphaFoldDB" id="A0A6A7BUA0"/>
<feature type="active site" evidence="8">
    <location>
        <position position="191"/>
    </location>
</feature>
<accession>A0A6A7BUA0</accession>
<dbReference type="PIRSF" id="PIRSF022950">
    <property type="entry name" value="PPase_methylesterase_euk"/>
    <property type="match status" value="1"/>
</dbReference>
<gene>
    <name evidence="10" type="ORF">K470DRAFT_259491</name>
</gene>
<evidence type="ECO:0000256" key="8">
    <source>
        <dbReference type="PIRSR" id="PIRSR022950-1"/>
    </source>
</evidence>
<dbReference type="InterPro" id="IPR029058">
    <property type="entry name" value="AB_hydrolase_fold"/>
</dbReference>
<keyword evidence="3 7" id="KW-0719">Serine esterase</keyword>
<evidence type="ECO:0000256" key="7">
    <source>
        <dbReference type="PIRNR" id="PIRNR022950"/>
    </source>
</evidence>
<evidence type="ECO:0000256" key="3">
    <source>
        <dbReference type="ARBA" id="ARBA00022487"/>
    </source>
</evidence>
<dbReference type="OrthoDB" id="194865at2759"/>
<feature type="active site" evidence="8">
    <location>
        <position position="317"/>
    </location>
</feature>
<dbReference type="EC" id="3.1.1.-" evidence="7"/>
<evidence type="ECO:0000256" key="6">
    <source>
        <dbReference type="ARBA" id="ARBA00049203"/>
    </source>
</evidence>
<evidence type="ECO:0000313" key="10">
    <source>
        <dbReference type="EMBL" id="KAF2858774.1"/>
    </source>
</evidence>
<keyword evidence="11" id="KW-1185">Reference proteome</keyword>
<dbReference type="EMBL" id="MU006003">
    <property type="protein sequence ID" value="KAF2858774.1"/>
    <property type="molecule type" value="Genomic_DNA"/>
</dbReference>
<evidence type="ECO:0000256" key="5">
    <source>
        <dbReference type="ARBA" id="ARBA00024741"/>
    </source>
</evidence>
<protein>
    <recommendedName>
        <fullName evidence="2 7">Protein phosphatase methylesterase 1</fullName>
        <shortName evidence="7">PME-1</shortName>
        <ecNumber evidence="7">3.1.1.-</ecNumber>
    </recommendedName>
</protein>
<dbReference type="InterPro" id="IPR000073">
    <property type="entry name" value="AB_hydrolase_1"/>
</dbReference>
<evidence type="ECO:0000256" key="2">
    <source>
        <dbReference type="ARBA" id="ARBA00020672"/>
    </source>
</evidence>